<dbReference type="PANTHER" id="PTHR39113">
    <property type="entry name" value="MEMBRANE LIPOPROTEIN-RELATED"/>
    <property type="match status" value="1"/>
</dbReference>
<feature type="transmembrane region" description="Helical" evidence="2">
    <location>
        <begin position="45"/>
        <end position="66"/>
    </location>
</feature>
<dbReference type="PANTHER" id="PTHR39113:SF1">
    <property type="entry name" value="MEMBRANE LIPOPROTEIN"/>
    <property type="match status" value="1"/>
</dbReference>
<evidence type="ECO:0000256" key="2">
    <source>
        <dbReference type="SAM" id="Phobius"/>
    </source>
</evidence>
<protein>
    <recommendedName>
        <fullName evidence="5">Transmembrane protein</fullName>
    </recommendedName>
</protein>
<keyword evidence="4" id="KW-1185">Reference proteome</keyword>
<evidence type="ECO:0000313" key="3">
    <source>
        <dbReference type="EMBL" id="KAL2653162.1"/>
    </source>
</evidence>
<name>A0ABD1ZNX8_9MARC</name>
<feature type="compositionally biased region" description="Polar residues" evidence="1">
    <location>
        <begin position="199"/>
        <end position="208"/>
    </location>
</feature>
<evidence type="ECO:0008006" key="5">
    <source>
        <dbReference type="Google" id="ProtNLM"/>
    </source>
</evidence>
<dbReference type="Proteomes" id="UP001605036">
    <property type="component" value="Unassembled WGS sequence"/>
</dbReference>
<keyword evidence="2" id="KW-0812">Transmembrane</keyword>
<dbReference type="EMBL" id="JBHFFA010000001">
    <property type="protein sequence ID" value="KAL2653162.1"/>
    <property type="molecule type" value="Genomic_DNA"/>
</dbReference>
<feature type="region of interest" description="Disordered" evidence="1">
    <location>
        <begin position="192"/>
        <end position="258"/>
    </location>
</feature>
<keyword evidence="2" id="KW-0472">Membrane</keyword>
<evidence type="ECO:0000313" key="4">
    <source>
        <dbReference type="Proteomes" id="UP001605036"/>
    </source>
</evidence>
<keyword evidence="2" id="KW-1133">Transmembrane helix</keyword>
<feature type="compositionally biased region" description="Basic and acidic residues" evidence="1">
    <location>
        <begin position="233"/>
        <end position="258"/>
    </location>
</feature>
<feature type="transmembrane region" description="Helical" evidence="2">
    <location>
        <begin position="124"/>
        <end position="144"/>
    </location>
</feature>
<gene>
    <name evidence="3" type="ORF">R1flu_021290</name>
</gene>
<organism evidence="3 4">
    <name type="scientific">Riccia fluitans</name>
    <dbReference type="NCBI Taxonomy" id="41844"/>
    <lineage>
        <taxon>Eukaryota</taxon>
        <taxon>Viridiplantae</taxon>
        <taxon>Streptophyta</taxon>
        <taxon>Embryophyta</taxon>
        <taxon>Marchantiophyta</taxon>
        <taxon>Marchantiopsida</taxon>
        <taxon>Marchantiidae</taxon>
        <taxon>Marchantiales</taxon>
        <taxon>Ricciaceae</taxon>
        <taxon>Riccia</taxon>
    </lineage>
</organism>
<comment type="caution">
    <text evidence="3">The sequence shown here is derived from an EMBL/GenBank/DDBJ whole genome shotgun (WGS) entry which is preliminary data.</text>
</comment>
<evidence type="ECO:0000256" key="1">
    <source>
        <dbReference type="SAM" id="MobiDB-lite"/>
    </source>
</evidence>
<dbReference type="AlphaFoldDB" id="A0ABD1ZNX8"/>
<sequence length="482" mass="53441">MVNIHEESDLAQWSIRLHRAMNLLIILGSIAFLAFEIQFEPHPAEFGWSLIMIAILTMMSGLIGCISSGQMSCFFPHMFFVFVSFMGLFSLSVLLFVRPEEVARKMLTFHISVSHALRHLFMDAYFFSLLGFLQFLTFMLTYIIHKRAYADHYQDFDASFEQKVQLPTFAKEQPASNNLSMASDPAIILRETGGKQETHPTLSTSSRSLKADTELSSVEHPTCEMTSTNAMQHESETPATKQEDTKVTATAKKSDKLKEGERMREQSVCCTSSLFPRKVVEDCYGTGEKVEANGNVSDDRNHRHDGSLSNLDKTTVTFIYAASDSCWLADERRKACFVSTSTANTINSDSSSSRSAQECTYAISEESNPALSIPKQWQSSPDVFPPVGISFLLHVSGLIFGARINFALPHFPKRLETCSPATLNVTSAAIATGDLEMGSTLKEYNSGHQEQQEKRKLHSASTSRVSANGRALNLWAGAGDVS</sequence>
<feature type="region of interest" description="Disordered" evidence="1">
    <location>
        <begin position="445"/>
        <end position="464"/>
    </location>
</feature>
<feature type="transmembrane region" description="Helical" evidence="2">
    <location>
        <begin position="78"/>
        <end position="97"/>
    </location>
</feature>
<proteinExistence type="predicted"/>
<feature type="transmembrane region" description="Helical" evidence="2">
    <location>
        <begin position="20"/>
        <end position="39"/>
    </location>
</feature>
<accession>A0ABD1ZNX8</accession>
<reference evidence="3 4" key="1">
    <citation type="submission" date="2024-09" db="EMBL/GenBank/DDBJ databases">
        <title>Chromosome-scale assembly of Riccia fluitans.</title>
        <authorList>
            <person name="Paukszto L."/>
            <person name="Sawicki J."/>
            <person name="Karawczyk K."/>
            <person name="Piernik-Szablinska J."/>
            <person name="Szczecinska M."/>
            <person name="Mazdziarz M."/>
        </authorList>
    </citation>
    <scope>NUCLEOTIDE SEQUENCE [LARGE SCALE GENOMIC DNA]</scope>
    <source>
        <strain evidence="3">Rf_01</strain>
        <tissue evidence="3">Aerial parts of the thallus</tissue>
    </source>
</reference>